<evidence type="ECO:0000259" key="2">
    <source>
        <dbReference type="PROSITE" id="PS50994"/>
    </source>
</evidence>
<feature type="region of interest" description="Disordered" evidence="1">
    <location>
        <begin position="217"/>
        <end position="250"/>
    </location>
</feature>
<reference evidence="3" key="1">
    <citation type="submission" date="2022-11" db="EMBL/GenBank/DDBJ databases">
        <title>Genome Resource of Sclerotinia nivalis Strain SnTB1, a Plant Pathogen Isolated from American Ginseng.</title>
        <authorList>
            <person name="Fan S."/>
        </authorList>
    </citation>
    <scope>NUCLEOTIDE SEQUENCE</scope>
    <source>
        <strain evidence="3">SnTB1</strain>
    </source>
</reference>
<evidence type="ECO:0000256" key="1">
    <source>
        <dbReference type="SAM" id="MobiDB-lite"/>
    </source>
</evidence>
<dbReference type="EMBL" id="JAPEIS010000009">
    <property type="protein sequence ID" value="KAJ8063418.1"/>
    <property type="molecule type" value="Genomic_DNA"/>
</dbReference>
<dbReference type="GO" id="GO:0008270">
    <property type="term" value="F:zinc ion binding"/>
    <property type="evidence" value="ECO:0007669"/>
    <property type="project" value="InterPro"/>
</dbReference>
<dbReference type="SUPFAM" id="SSF57756">
    <property type="entry name" value="Retrovirus zinc finger-like domains"/>
    <property type="match status" value="1"/>
</dbReference>
<dbReference type="Gene3D" id="3.30.420.10">
    <property type="entry name" value="Ribonuclease H-like superfamily/Ribonuclease H"/>
    <property type="match status" value="1"/>
</dbReference>
<dbReference type="InterPro" id="IPR001584">
    <property type="entry name" value="Integrase_cat-core"/>
</dbReference>
<dbReference type="GO" id="GO:0015074">
    <property type="term" value="P:DNA integration"/>
    <property type="evidence" value="ECO:0007669"/>
    <property type="project" value="InterPro"/>
</dbReference>
<gene>
    <name evidence="3" type="ORF">OCU04_008638</name>
</gene>
<proteinExistence type="predicted"/>
<dbReference type="InterPro" id="IPR036875">
    <property type="entry name" value="Znf_CCHC_sf"/>
</dbReference>
<dbReference type="PROSITE" id="PS50994">
    <property type="entry name" value="INTEGRASE"/>
    <property type="match status" value="1"/>
</dbReference>
<evidence type="ECO:0000313" key="4">
    <source>
        <dbReference type="Proteomes" id="UP001152300"/>
    </source>
</evidence>
<feature type="compositionally biased region" description="Basic residues" evidence="1">
    <location>
        <begin position="227"/>
        <end position="240"/>
    </location>
</feature>
<dbReference type="Pfam" id="PF22936">
    <property type="entry name" value="Pol_BBD"/>
    <property type="match status" value="1"/>
</dbReference>
<dbReference type="InterPro" id="IPR054722">
    <property type="entry name" value="PolX-like_BBD"/>
</dbReference>
<name>A0A9X0ALZ6_9HELO</name>
<keyword evidence="4" id="KW-1185">Reference proteome</keyword>
<organism evidence="3 4">
    <name type="scientific">Sclerotinia nivalis</name>
    <dbReference type="NCBI Taxonomy" id="352851"/>
    <lineage>
        <taxon>Eukaryota</taxon>
        <taxon>Fungi</taxon>
        <taxon>Dikarya</taxon>
        <taxon>Ascomycota</taxon>
        <taxon>Pezizomycotina</taxon>
        <taxon>Leotiomycetes</taxon>
        <taxon>Helotiales</taxon>
        <taxon>Sclerotiniaceae</taxon>
        <taxon>Sclerotinia</taxon>
    </lineage>
</organism>
<feature type="domain" description="Integrase catalytic" evidence="2">
    <location>
        <begin position="518"/>
        <end position="575"/>
    </location>
</feature>
<dbReference type="GO" id="GO:0003676">
    <property type="term" value="F:nucleic acid binding"/>
    <property type="evidence" value="ECO:0007669"/>
    <property type="project" value="InterPro"/>
</dbReference>
<sequence length="575" mass="64817">MSSSNSTPVMWDSKFGRIEIYTGGNYANWFTGVTLALNASGAHGIVTGDLIRPEPFPSVKANQAQRAQIEAWDKYYQSAVQIVTGSLDNIHKAQVLPFIISRNIIGAWTLLTSSHPALQPTYRYNVMTEFYKESFDPATDTIRGFFNRLLNWQTQLAGTADPIPDSIVIDKAIRTLPSSESWAVAKQLIQIQAWPLNKIIDHLGGLEKPIRSADQNAYAAHDNNRGRSNKRGRGRGRGRGRSGSSREGGISKDSNRICFWCEKKGHLQANCYKYKNAKSQDKTGANSSKDSIEQTSVAITHEKQSYYDAYSASPISANSAADSNIVWLLDSGAFRHFTGYRIDFSTYESWDIPRRVTIANGSEVEAIGIGIIYWGKLRFRDVWHVPSFQRLLSISTLIDHNIQVRFNKDGAVGYTSNLETVFIGQRERNLWVVNGPIRYHNHHNNQGGESYAALVGAEETKAELWHRRLCYTNVRDVKKLEQTAENFNIGDIHKRAGRHACEACLAGRMKEHFSKKTDARTPVRVRKLHADLSGILSPSIQKNRYFLLVVDDATRYIWVEFTKTKAERELAQILL</sequence>
<accession>A0A9X0ALZ6</accession>
<dbReference type="AlphaFoldDB" id="A0A9X0ALZ6"/>
<protein>
    <recommendedName>
        <fullName evidence="2">Integrase catalytic domain-containing protein</fullName>
    </recommendedName>
</protein>
<dbReference type="OrthoDB" id="3544839at2759"/>
<evidence type="ECO:0000313" key="3">
    <source>
        <dbReference type="EMBL" id="KAJ8063418.1"/>
    </source>
</evidence>
<comment type="caution">
    <text evidence="3">The sequence shown here is derived from an EMBL/GenBank/DDBJ whole genome shotgun (WGS) entry which is preliminary data.</text>
</comment>
<dbReference type="Proteomes" id="UP001152300">
    <property type="component" value="Unassembled WGS sequence"/>
</dbReference>
<dbReference type="InterPro" id="IPR036397">
    <property type="entry name" value="RNaseH_sf"/>
</dbReference>